<gene>
    <name evidence="1" type="ORF">HGM15179_014113</name>
</gene>
<dbReference type="EMBL" id="SWJQ01000551">
    <property type="protein sequence ID" value="TRZ12978.1"/>
    <property type="molecule type" value="Genomic_DNA"/>
</dbReference>
<evidence type="ECO:0000313" key="1">
    <source>
        <dbReference type="EMBL" id="TRZ12978.1"/>
    </source>
</evidence>
<dbReference type="Proteomes" id="UP000796761">
    <property type="component" value="Unassembled WGS sequence"/>
</dbReference>
<comment type="caution">
    <text evidence="1">The sequence shown here is derived from an EMBL/GenBank/DDBJ whole genome shotgun (WGS) entry which is preliminary data.</text>
</comment>
<name>A0A8K1LGN4_9PASS</name>
<organism evidence="1 2">
    <name type="scientific">Zosterops borbonicus</name>
    <dbReference type="NCBI Taxonomy" id="364589"/>
    <lineage>
        <taxon>Eukaryota</taxon>
        <taxon>Metazoa</taxon>
        <taxon>Chordata</taxon>
        <taxon>Craniata</taxon>
        <taxon>Vertebrata</taxon>
        <taxon>Euteleostomi</taxon>
        <taxon>Archelosauria</taxon>
        <taxon>Archosauria</taxon>
        <taxon>Dinosauria</taxon>
        <taxon>Saurischia</taxon>
        <taxon>Theropoda</taxon>
        <taxon>Coelurosauria</taxon>
        <taxon>Aves</taxon>
        <taxon>Neognathae</taxon>
        <taxon>Neoaves</taxon>
        <taxon>Telluraves</taxon>
        <taxon>Australaves</taxon>
        <taxon>Passeriformes</taxon>
        <taxon>Sylvioidea</taxon>
        <taxon>Zosteropidae</taxon>
        <taxon>Zosterops</taxon>
    </lineage>
</organism>
<protein>
    <submittedName>
        <fullName evidence="1">Uncharacterized protein</fullName>
    </submittedName>
</protein>
<dbReference type="AlphaFoldDB" id="A0A8K1LGN4"/>
<accession>A0A8K1LGN4</accession>
<proteinExistence type="predicted"/>
<evidence type="ECO:0000313" key="2">
    <source>
        <dbReference type="Proteomes" id="UP000796761"/>
    </source>
</evidence>
<reference evidence="1" key="1">
    <citation type="submission" date="2019-04" db="EMBL/GenBank/DDBJ databases">
        <title>Genome assembly of Zosterops borbonicus 15179.</title>
        <authorList>
            <person name="Leroy T."/>
            <person name="Anselmetti Y."/>
            <person name="Tilak M.-K."/>
            <person name="Nabholz B."/>
        </authorList>
    </citation>
    <scope>NUCLEOTIDE SEQUENCE</scope>
    <source>
        <strain evidence="1">HGM_15179</strain>
        <tissue evidence="1">Muscle</tissue>
    </source>
</reference>
<sequence length="77" mass="8508">MALTVVLDSPWIAKPGCVTTPRSPNEFFPKEQGLGETWGIQGVELVYPYSKDFGIFSSCSCGQQDNLEMTLLAHLEK</sequence>
<keyword evidence="2" id="KW-1185">Reference proteome</keyword>